<protein>
    <recommendedName>
        <fullName evidence="7">Chromosomal replication initiator protein DnaA</fullName>
    </recommendedName>
</protein>
<dbReference type="InterPro" id="IPR013317">
    <property type="entry name" value="DnaA_dom"/>
</dbReference>
<dbReference type="RefSeq" id="WP_167941114.1">
    <property type="nucleotide sequence ID" value="NZ_JAATJA010000002.1"/>
</dbReference>
<name>A0A846QP02_9BACT</name>
<dbReference type="GO" id="GO:0005886">
    <property type="term" value="C:plasma membrane"/>
    <property type="evidence" value="ECO:0007669"/>
    <property type="project" value="TreeGrafter"/>
</dbReference>
<evidence type="ECO:0000259" key="9">
    <source>
        <dbReference type="SMART" id="SM00382"/>
    </source>
</evidence>
<dbReference type="GO" id="GO:0008289">
    <property type="term" value="F:lipid binding"/>
    <property type="evidence" value="ECO:0007669"/>
    <property type="project" value="UniProtKB-KW"/>
</dbReference>
<dbReference type="GO" id="GO:0006270">
    <property type="term" value="P:DNA replication initiation"/>
    <property type="evidence" value="ECO:0007669"/>
    <property type="project" value="InterPro"/>
</dbReference>
<dbReference type="Proteomes" id="UP000580856">
    <property type="component" value="Unassembled WGS sequence"/>
</dbReference>
<comment type="caution">
    <text evidence="11">The sequence shown here is derived from an EMBL/GenBank/DDBJ whole genome shotgun (WGS) entry which is preliminary data.</text>
</comment>
<reference evidence="11 12" key="1">
    <citation type="submission" date="2020-03" db="EMBL/GenBank/DDBJ databases">
        <title>Genomic Encyclopedia of Type Strains, Phase IV (KMG-IV): sequencing the most valuable type-strain genomes for metagenomic binning, comparative biology and taxonomic classification.</title>
        <authorList>
            <person name="Goeker M."/>
        </authorList>
    </citation>
    <scope>NUCLEOTIDE SEQUENCE [LARGE SCALE GENOMIC DNA]</scope>
    <source>
        <strain evidence="11 12">DSM 24233</strain>
    </source>
</reference>
<evidence type="ECO:0000256" key="5">
    <source>
        <dbReference type="ARBA" id="ARBA00023121"/>
    </source>
</evidence>
<keyword evidence="1" id="KW-0963">Cytoplasm</keyword>
<evidence type="ECO:0000256" key="6">
    <source>
        <dbReference type="ARBA" id="ARBA00023125"/>
    </source>
</evidence>
<comment type="function">
    <text evidence="7">Plays an essential role in the initiation and regulation of chromosomal replication. ATP-DnaA binds to the origin of replication (oriC) to initiate formation of the DNA replication initiation complex once per cell cycle. Binds the DnaA box (a 9 base pair repeat at the origin) and separates the double-stranded (ds)DNA. Forms a right-handed helical filament on oriC DNA; dsDNA binds to the exterior of the filament while single-stranded (ss)DNA is stabiized in the filament's interior. The ATP-DnaA-oriC complex binds and stabilizes one strand of the AT-rich DNA unwinding element (DUE), permitting loading of DNA polymerase. After initiation quickly degrades to an ADP-DnaA complex that is not apt for DNA replication. Binds acidic phospholipids.</text>
</comment>
<dbReference type="SUPFAM" id="SSF52540">
    <property type="entry name" value="P-loop containing nucleoside triphosphate hydrolases"/>
    <property type="match status" value="1"/>
</dbReference>
<evidence type="ECO:0000256" key="8">
    <source>
        <dbReference type="RuleBase" id="RU004227"/>
    </source>
</evidence>
<dbReference type="PRINTS" id="PR00051">
    <property type="entry name" value="DNAA"/>
</dbReference>
<keyword evidence="3 7" id="KW-0547">Nucleotide-binding</keyword>
<evidence type="ECO:0000259" key="10">
    <source>
        <dbReference type="SMART" id="SM00760"/>
    </source>
</evidence>
<dbReference type="Pfam" id="PF08299">
    <property type="entry name" value="Bac_DnaA_C"/>
    <property type="match status" value="1"/>
</dbReference>
<dbReference type="Pfam" id="PF00308">
    <property type="entry name" value="Bac_DnaA"/>
    <property type="match status" value="1"/>
</dbReference>
<keyword evidence="4 7" id="KW-0067">ATP-binding</keyword>
<evidence type="ECO:0000313" key="12">
    <source>
        <dbReference type="Proteomes" id="UP000580856"/>
    </source>
</evidence>
<dbReference type="AlphaFoldDB" id="A0A846QP02"/>
<dbReference type="Gene3D" id="1.10.1750.10">
    <property type="match status" value="1"/>
</dbReference>
<dbReference type="SMART" id="SM00382">
    <property type="entry name" value="AAA"/>
    <property type="match status" value="1"/>
</dbReference>
<evidence type="ECO:0000256" key="4">
    <source>
        <dbReference type="ARBA" id="ARBA00022840"/>
    </source>
</evidence>
<keyword evidence="12" id="KW-1185">Reference proteome</keyword>
<dbReference type="PANTHER" id="PTHR30050">
    <property type="entry name" value="CHROMOSOMAL REPLICATION INITIATOR PROTEIN DNAA"/>
    <property type="match status" value="1"/>
</dbReference>
<dbReference type="InterPro" id="IPR013159">
    <property type="entry name" value="DnaA_C"/>
</dbReference>
<sequence length="437" mass="50095">MDSELKNNLRQHLRKTCSAIELKRWYDPLRVELDEERGEVSVLFPHAFFGAWFAGAMRERFEAEVHGFLGSGLVIRYGSNGRGHDTAEHPVIEETRSVDFPFGPEFTFSSFIENRKNYFPLTSAREVARQTDVEFNPFIISGPAGCGKTHLVKAVANEMAGRFGREAVFCASLEELCNLYEGTFGGDYFKARSHVCSHRFLVVDDFQLVGRHRAFQAELINLFDSFYNGKRQMIFCCADNLPSYEFLDPKLKSRLEWGLIVTLKEPDLEVRVRYVERFCTQKRLPLSRDRILTLAQRFTDLRFLQGLLLKVYAYREFVHADLSDRDFDRILSQTAGGVRSDMTPEAVLDIVAAAQGLERKDLTGLRRHQNIVQARQMAMFLCRELLGCSYPALGRIFGGRDHSTALYAVRKVRKSMSEDMAFRDKLEALRKKCESGD</sequence>
<feature type="domain" description="Chromosomal replication initiator DnaA C-terminal" evidence="10">
    <location>
        <begin position="343"/>
        <end position="412"/>
    </location>
</feature>
<evidence type="ECO:0000313" key="11">
    <source>
        <dbReference type="EMBL" id="NJB68013.1"/>
    </source>
</evidence>
<keyword evidence="2 7" id="KW-0235">DNA replication</keyword>
<gene>
    <name evidence="11" type="ORF">GGQ74_001686</name>
</gene>
<evidence type="ECO:0000256" key="3">
    <source>
        <dbReference type="ARBA" id="ARBA00022741"/>
    </source>
</evidence>
<dbReference type="InterPro" id="IPR027417">
    <property type="entry name" value="P-loop_NTPase"/>
</dbReference>
<dbReference type="GO" id="GO:0003688">
    <property type="term" value="F:DNA replication origin binding"/>
    <property type="evidence" value="ECO:0007669"/>
    <property type="project" value="TreeGrafter"/>
</dbReference>
<dbReference type="Gene3D" id="3.40.50.300">
    <property type="entry name" value="P-loop containing nucleotide triphosphate hydrolases"/>
    <property type="match status" value="1"/>
</dbReference>
<dbReference type="InterPro" id="IPR020591">
    <property type="entry name" value="Chromosome_initiator_DnaA-like"/>
</dbReference>
<organism evidence="11 12">
    <name type="scientific">Desulfobaculum xiamenense</name>
    <dbReference type="NCBI Taxonomy" id="995050"/>
    <lineage>
        <taxon>Bacteria</taxon>
        <taxon>Pseudomonadati</taxon>
        <taxon>Thermodesulfobacteriota</taxon>
        <taxon>Desulfovibrionia</taxon>
        <taxon>Desulfovibrionales</taxon>
        <taxon>Desulfovibrionaceae</taxon>
        <taxon>Desulfobaculum</taxon>
    </lineage>
</organism>
<dbReference type="InterPro" id="IPR010921">
    <property type="entry name" value="Trp_repressor/repl_initiator"/>
</dbReference>
<evidence type="ECO:0000256" key="7">
    <source>
        <dbReference type="RuleBase" id="RU000577"/>
    </source>
</evidence>
<evidence type="ECO:0000256" key="1">
    <source>
        <dbReference type="ARBA" id="ARBA00022490"/>
    </source>
</evidence>
<keyword evidence="5" id="KW-0446">Lipid-binding</keyword>
<proteinExistence type="inferred from homology"/>
<evidence type="ECO:0000256" key="2">
    <source>
        <dbReference type="ARBA" id="ARBA00022705"/>
    </source>
</evidence>
<feature type="domain" description="AAA+ ATPase" evidence="9">
    <location>
        <begin position="134"/>
        <end position="375"/>
    </location>
</feature>
<dbReference type="SMART" id="SM00760">
    <property type="entry name" value="Bac_DnaA_C"/>
    <property type="match status" value="1"/>
</dbReference>
<comment type="similarity">
    <text evidence="8">Belongs to the DnaA family.</text>
</comment>
<keyword evidence="6 7" id="KW-0238">DNA-binding</keyword>
<dbReference type="CDD" id="cd00009">
    <property type="entry name" value="AAA"/>
    <property type="match status" value="1"/>
</dbReference>
<dbReference type="PANTHER" id="PTHR30050:SF2">
    <property type="entry name" value="CHROMOSOMAL REPLICATION INITIATOR PROTEIN DNAA"/>
    <property type="match status" value="1"/>
</dbReference>
<dbReference type="SUPFAM" id="SSF48295">
    <property type="entry name" value="TrpR-like"/>
    <property type="match status" value="1"/>
</dbReference>
<accession>A0A846QP02</accession>
<dbReference type="GO" id="GO:0005524">
    <property type="term" value="F:ATP binding"/>
    <property type="evidence" value="ECO:0007669"/>
    <property type="project" value="UniProtKB-KW"/>
</dbReference>
<dbReference type="EMBL" id="JAATJA010000002">
    <property type="protein sequence ID" value="NJB68013.1"/>
    <property type="molecule type" value="Genomic_DNA"/>
</dbReference>
<dbReference type="GO" id="GO:0006275">
    <property type="term" value="P:regulation of DNA replication"/>
    <property type="evidence" value="ECO:0007669"/>
    <property type="project" value="InterPro"/>
</dbReference>
<dbReference type="CDD" id="cd06571">
    <property type="entry name" value="Bac_DnaA_C"/>
    <property type="match status" value="1"/>
</dbReference>
<dbReference type="InterPro" id="IPR003593">
    <property type="entry name" value="AAA+_ATPase"/>
</dbReference>